<organism evidence="1 2">
    <name type="scientific">Lyngbya confervoides BDU141951</name>
    <dbReference type="NCBI Taxonomy" id="1574623"/>
    <lineage>
        <taxon>Bacteria</taxon>
        <taxon>Bacillati</taxon>
        <taxon>Cyanobacteriota</taxon>
        <taxon>Cyanophyceae</taxon>
        <taxon>Oscillatoriophycideae</taxon>
        <taxon>Oscillatoriales</taxon>
        <taxon>Microcoleaceae</taxon>
        <taxon>Lyngbya</taxon>
    </lineage>
</organism>
<dbReference type="AlphaFoldDB" id="A0ABD4T5J2"/>
<reference evidence="1 2" key="1">
    <citation type="journal article" date="2015" name="Genome Announc.">
        <title>Draft Genome Sequence of Filamentous Marine Cyanobacterium Lyngbya confervoides Strain BDU141951.</title>
        <authorList>
            <person name="Chandrababunaidu M.M."/>
            <person name="Sen D."/>
            <person name="Tripathy S."/>
        </authorList>
    </citation>
    <scope>NUCLEOTIDE SEQUENCE [LARGE SCALE GENOMIC DNA]</scope>
    <source>
        <strain evidence="1 2">BDU141951</strain>
    </source>
</reference>
<evidence type="ECO:0000313" key="1">
    <source>
        <dbReference type="EMBL" id="MCM1983797.1"/>
    </source>
</evidence>
<dbReference type="RefSeq" id="WP_166275365.1">
    <property type="nucleotide sequence ID" value="NZ_JTHE03000079.1"/>
</dbReference>
<keyword evidence="2" id="KW-1185">Reference proteome</keyword>
<comment type="caution">
    <text evidence="1">The sequence shown here is derived from an EMBL/GenBank/DDBJ whole genome shotgun (WGS) entry which is preliminary data.</text>
</comment>
<gene>
    <name evidence="1" type="ORF">QQ91_0013315</name>
</gene>
<accession>A0ABD4T5J2</accession>
<dbReference type="Proteomes" id="UP000031561">
    <property type="component" value="Unassembled WGS sequence"/>
</dbReference>
<evidence type="ECO:0000313" key="2">
    <source>
        <dbReference type="Proteomes" id="UP000031561"/>
    </source>
</evidence>
<dbReference type="EMBL" id="JTHE03000079">
    <property type="protein sequence ID" value="MCM1983797.1"/>
    <property type="molecule type" value="Genomic_DNA"/>
</dbReference>
<name>A0ABD4T5J2_9CYAN</name>
<protein>
    <submittedName>
        <fullName evidence="1">Uncharacterized protein</fullName>
    </submittedName>
</protein>
<proteinExistence type="predicted"/>
<sequence length="131" mass="14298">MKRSLRDVLRRRLRSPDIVQRLLQNNSPPTPLEAKAHPLYQPLRETMQQLGISRRDVAGATVLTTGDPVAETAQLSQQILDRDNPAIEGLQLDPDEVTRECLFDSASVSLASGCALPELPRSGKAVDCGQG</sequence>